<proteinExistence type="predicted"/>
<comment type="caution">
    <text evidence="1">The sequence shown here is derived from an EMBL/GenBank/DDBJ whole genome shotgun (WGS) entry which is preliminary data.</text>
</comment>
<organism evidence="1 2">
    <name type="scientific">Lasallia pustulata</name>
    <dbReference type="NCBI Taxonomy" id="136370"/>
    <lineage>
        <taxon>Eukaryota</taxon>
        <taxon>Fungi</taxon>
        <taxon>Dikarya</taxon>
        <taxon>Ascomycota</taxon>
        <taxon>Pezizomycotina</taxon>
        <taxon>Lecanoromycetes</taxon>
        <taxon>OSLEUM clade</taxon>
        <taxon>Umbilicariomycetidae</taxon>
        <taxon>Umbilicariales</taxon>
        <taxon>Umbilicariaceae</taxon>
        <taxon>Lasallia</taxon>
    </lineage>
</organism>
<reference evidence="1 2" key="1">
    <citation type="submission" date="2019-09" db="EMBL/GenBank/DDBJ databases">
        <title>The hologenome of the rock-dwelling lichen Lasallia pustulata.</title>
        <authorList>
            <person name="Greshake Tzovaras B."/>
            <person name="Segers F."/>
            <person name="Bicker A."/>
            <person name="Dal Grande F."/>
            <person name="Otte J."/>
            <person name="Hankeln T."/>
            <person name="Schmitt I."/>
            <person name="Ebersberger I."/>
        </authorList>
    </citation>
    <scope>NUCLEOTIDE SEQUENCE [LARGE SCALE GENOMIC DNA]</scope>
    <source>
        <strain evidence="1">A1-1</strain>
    </source>
</reference>
<dbReference type="OrthoDB" id="1470350at2759"/>
<accession>A0A5M8Q060</accession>
<dbReference type="Proteomes" id="UP000324767">
    <property type="component" value="Unassembled WGS sequence"/>
</dbReference>
<dbReference type="AlphaFoldDB" id="A0A5M8Q060"/>
<dbReference type="EMBL" id="VXIT01000002">
    <property type="protein sequence ID" value="KAA6414755.1"/>
    <property type="molecule type" value="Genomic_DNA"/>
</dbReference>
<name>A0A5M8Q060_9LECA</name>
<evidence type="ECO:0000313" key="1">
    <source>
        <dbReference type="EMBL" id="KAA6414755.1"/>
    </source>
</evidence>
<gene>
    <name evidence="1" type="ORF">FRX48_01505</name>
</gene>
<protein>
    <submittedName>
        <fullName evidence="1">Cytochrome P450</fullName>
    </submittedName>
</protein>
<evidence type="ECO:0000313" key="2">
    <source>
        <dbReference type="Proteomes" id="UP000324767"/>
    </source>
</evidence>
<sequence>MKELRSEPMGVGLMEWRNWLAMDQAADMAWNEKLHQIRDRKNSVHLDVLLGFNAFATVMQVFKRFPLLHTLCCWKRTI</sequence>